<proteinExistence type="predicted"/>
<dbReference type="PRINTS" id="PR00344">
    <property type="entry name" value="BCTRLSENSOR"/>
</dbReference>
<keyword evidence="3 9" id="KW-0597">Phosphoprotein</keyword>
<dbReference type="Pfam" id="PF00072">
    <property type="entry name" value="Response_reg"/>
    <property type="match status" value="1"/>
</dbReference>
<dbReference type="SUPFAM" id="SSF52172">
    <property type="entry name" value="CheY-like"/>
    <property type="match status" value="1"/>
</dbReference>
<evidence type="ECO:0000256" key="9">
    <source>
        <dbReference type="PROSITE-ProRule" id="PRU00169"/>
    </source>
</evidence>
<dbReference type="CDD" id="cd00156">
    <property type="entry name" value="REC"/>
    <property type="match status" value="1"/>
</dbReference>
<keyword evidence="7" id="KW-0067">ATP-binding</keyword>
<dbReference type="InterPro" id="IPR003594">
    <property type="entry name" value="HATPase_dom"/>
</dbReference>
<dbReference type="PROSITE" id="PS50110">
    <property type="entry name" value="RESPONSE_REGULATORY"/>
    <property type="match status" value="1"/>
</dbReference>
<dbReference type="SMART" id="SM00448">
    <property type="entry name" value="REC"/>
    <property type="match status" value="1"/>
</dbReference>
<dbReference type="InterPro" id="IPR003661">
    <property type="entry name" value="HisK_dim/P_dom"/>
</dbReference>
<sequence>MEPFNKEGLPCLKSLEDWQVIIDVCPRPAVVISQKEEILLANEAFGSLLGTDKNSFRGLALSDLFEENFPQTRPLPVKEVFCQGQRQRVSLLWRGSHWWIDLMPLKDREGKVRGLLVSFTNLEQLFELLCFKEGLPEFWWGKDCQSFSTAALKDKFEALSLFAKGIVHDLRNLITILDGNLALALRSKNEAQRERYIHKARQGIAKIKEFAENILAHTRISPSSEQTNLAQVVEELAELVLADAEIDCVLEIPTNLWQVRIDQVRLVQLLQNILLNAKEAVAGKGVIIIKAENFVARGASSLKDGPYVRLTITDNGPGIEPERLRRIFDPYFSTKRGGHGLGLAIVYHIIQAYQGHLEVFSTPGKGTSFVLYLPAVPTPSDEEEEKKTEDASASLCLVVKPKLKVLVVDDEQEILTLYQDLLNFLGCNVALAAHPEEAFKLFKEAFYRGEPFELAIIDMILPEKDGFELLEEFRKIDPHLKAVIASGLKDERITEKLRLQEVHGFLKKPFGLTELEEVIKGASLKRP</sequence>
<dbReference type="Gene3D" id="3.40.50.2300">
    <property type="match status" value="1"/>
</dbReference>
<dbReference type="InterPro" id="IPR011006">
    <property type="entry name" value="CheY-like_superfamily"/>
</dbReference>
<dbReference type="SUPFAM" id="SSF55874">
    <property type="entry name" value="ATPase domain of HSP90 chaperone/DNA topoisomerase II/histidine kinase"/>
    <property type="match status" value="1"/>
</dbReference>
<dbReference type="Gene3D" id="3.30.565.10">
    <property type="entry name" value="Histidine kinase-like ATPase, C-terminal domain"/>
    <property type="match status" value="1"/>
</dbReference>
<dbReference type="SMART" id="SM00387">
    <property type="entry name" value="HATPase_c"/>
    <property type="match status" value="1"/>
</dbReference>
<dbReference type="Pfam" id="PF08448">
    <property type="entry name" value="PAS_4"/>
    <property type="match status" value="1"/>
</dbReference>
<dbReference type="GO" id="GO:0000155">
    <property type="term" value="F:phosphorelay sensor kinase activity"/>
    <property type="evidence" value="ECO:0007669"/>
    <property type="project" value="InterPro"/>
</dbReference>
<dbReference type="PROSITE" id="PS50109">
    <property type="entry name" value="HIS_KIN"/>
    <property type="match status" value="1"/>
</dbReference>
<dbReference type="EC" id="2.7.13.3" evidence="2"/>
<dbReference type="InterPro" id="IPR004358">
    <property type="entry name" value="Sig_transdc_His_kin-like_C"/>
</dbReference>
<organism evidence="12">
    <name type="scientific">Thermodesulfatator atlanticus</name>
    <dbReference type="NCBI Taxonomy" id="501497"/>
    <lineage>
        <taxon>Bacteria</taxon>
        <taxon>Pseudomonadati</taxon>
        <taxon>Thermodesulfobacteriota</taxon>
        <taxon>Thermodesulfobacteria</taxon>
        <taxon>Thermodesulfobacteriales</taxon>
        <taxon>Thermodesulfatatoraceae</taxon>
        <taxon>Thermodesulfatator</taxon>
    </lineage>
</organism>
<dbReference type="InterPro" id="IPR005467">
    <property type="entry name" value="His_kinase_dom"/>
</dbReference>
<keyword evidence="6 12" id="KW-0418">Kinase</keyword>
<evidence type="ECO:0000256" key="1">
    <source>
        <dbReference type="ARBA" id="ARBA00000085"/>
    </source>
</evidence>
<evidence type="ECO:0000256" key="5">
    <source>
        <dbReference type="ARBA" id="ARBA00022741"/>
    </source>
</evidence>
<evidence type="ECO:0000256" key="7">
    <source>
        <dbReference type="ARBA" id="ARBA00022840"/>
    </source>
</evidence>
<dbReference type="Proteomes" id="UP000886101">
    <property type="component" value="Unassembled WGS sequence"/>
</dbReference>
<dbReference type="InterPro" id="IPR035965">
    <property type="entry name" value="PAS-like_dom_sf"/>
</dbReference>
<dbReference type="SMART" id="SM00388">
    <property type="entry name" value="HisKA"/>
    <property type="match status" value="1"/>
</dbReference>
<dbReference type="PANTHER" id="PTHR43065">
    <property type="entry name" value="SENSOR HISTIDINE KINASE"/>
    <property type="match status" value="1"/>
</dbReference>
<reference evidence="12" key="1">
    <citation type="journal article" date="2020" name="mSystems">
        <title>Genome- and Community-Level Interaction Insights into Carbon Utilization and Element Cycling Functions of Hydrothermarchaeota in Hydrothermal Sediment.</title>
        <authorList>
            <person name="Zhou Z."/>
            <person name="Liu Y."/>
            <person name="Xu W."/>
            <person name="Pan J."/>
            <person name="Luo Z.H."/>
            <person name="Li M."/>
        </authorList>
    </citation>
    <scope>NUCLEOTIDE SEQUENCE [LARGE SCALE GENOMIC DNA]</scope>
    <source>
        <strain evidence="12">HyVt-533</strain>
    </source>
</reference>
<feature type="modified residue" description="4-aspartylphosphate" evidence="9">
    <location>
        <position position="458"/>
    </location>
</feature>
<dbReference type="EMBL" id="DROK01000269">
    <property type="protein sequence ID" value="HHI97989.1"/>
    <property type="molecule type" value="Genomic_DNA"/>
</dbReference>
<dbReference type="InterPro" id="IPR013656">
    <property type="entry name" value="PAS_4"/>
</dbReference>
<evidence type="ECO:0000256" key="3">
    <source>
        <dbReference type="ARBA" id="ARBA00022553"/>
    </source>
</evidence>
<evidence type="ECO:0000256" key="4">
    <source>
        <dbReference type="ARBA" id="ARBA00022679"/>
    </source>
</evidence>
<dbReference type="InterPro" id="IPR036890">
    <property type="entry name" value="HATPase_C_sf"/>
</dbReference>
<keyword evidence="8" id="KW-0902">Two-component regulatory system</keyword>
<dbReference type="InterPro" id="IPR036097">
    <property type="entry name" value="HisK_dim/P_sf"/>
</dbReference>
<dbReference type="CDD" id="cd00082">
    <property type="entry name" value="HisKA"/>
    <property type="match status" value="1"/>
</dbReference>
<keyword evidence="4" id="KW-0808">Transferase</keyword>
<dbReference type="Gene3D" id="3.30.450.20">
    <property type="entry name" value="PAS domain"/>
    <property type="match status" value="1"/>
</dbReference>
<evidence type="ECO:0000256" key="6">
    <source>
        <dbReference type="ARBA" id="ARBA00022777"/>
    </source>
</evidence>
<name>A0A7V5P157_9BACT</name>
<dbReference type="Gene3D" id="1.10.287.130">
    <property type="match status" value="1"/>
</dbReference>
<dbReference type="AlphaFoldDB" id="A0A7V5P157"/>
<accession>A0A7V5P157</accession>
<dbReference type="GO" id="GO:0005524">
    <property type="term" value="F:ATP binding"/>
    <property type="evidence" value="ECO:0007669"/>
    <property type="project" value="UniProtKB-KW"/>
</dbReference>
<evidence type="ECO:0000259" key="10">
    <source>
        <dbReference type="PROSITE" id="PS50109"/>
    </source>
</evidence>
<dbReference type="Pfam" id="PF02518">
    <property type="entry name" value="HATPase_c"/>
    <property type="match status" value="1"/>
</dbReference>
<evidence type="ECO:0000259" key="11">
    <source>
        <dbReference type="PROSITE" id="PS50110"/>
    </source>
</evidence>
<comment type="caution">
    <text evidence="12">The sequence shown here is derived from an EMBL/GenBank/DDBJ whole genome shotgun (WGS) entry which is preliminary data.</text>
</comment>
<dbReference type="InterPro" id="IPR001789">
    <property type="entry name" value="Sig_transdc_resp-reg_receiver"/>
</dbReference>
<protein>
    <recommendedName>
        <fullName evidence="2">histidine kinase</fullName>
        <ecNumber evidence="2">2.7.13.3</ecNumber>
    </recommendedName>
</protein>
<feature type="domain" description="Histidine kinase" evidence="10">
    <location>
        <begin position="165"/>
        <end position="377"/>
    </location>
</feature>
<keyword evidence="5" id="KW-0547">Nucleotide-binding</keyword>
<gene>
    <name evidence="12" type="ORF">ENJ96_09090</name>
</gene>
<evidence type="ECO:0000256" key="2">
    <source>
        <dbReference type="ARBA" id="ARBA00012438"/>
    </source>
</evidence>
<dbReference type="SUPFAM" id="SSF47384">
    <property type="entry name" value="Homodimeric domain of signal transducing histidine kinase"/>
    <property type="match status" value="1"/>
</dbReference>
<evidence type="ECO:0000313" key="12">
    <source>
        <dbReference type="EMBL" id="HHI97989.1"/>
    </source>
</evidence>
<feature type="domain" description="Response regulatory" evidence="11">
    <location>
        <begin position="404"/>
        <end position="523"/>
    </location>
</feature>
<evidence type="ECO:0000256" key="8">
    <source>
        <dbReference type="ARBA" id="ARBA00023012"/>
    </source>
</evidence>
<comment type="catalytic activity">
    <reaction evidence="1">
        <text>ATP + protein L-histidine = ADP + protein N-phospho-L-histidine.</text>
        <dbReference type="EC" id="2.7.13.3"/>
    </reaction>
</comment>
<dbReference type="PANTHER" id="PTHR43065:SF46">
    <property type="entry name" value="C4-DICARBOXYLATE TRANSPORT SENSOR PROTEIN DCTB"/>
    <property type="match status" value="1"/>
</dbReference>
<dbReference type="SUPFAM" id="SSF55785">
    <property type="entry name" value="PYP-like sensor domain (PAS domain)"/>
    <property type="match status" value="1"/>
</dbReference>